<feature type="active site" evidence="10">
    <location>
        <position position="11"/>
    </location>
</feature>
<evidence type="ECO:0000259" key="12">
    <source>
        <dbReference type="Pfam" id="PF08544"/>
    </source>
</evidence>
<dbReference type="EC" id="2.7.1.148" evidence="2 10"/>
<accession>A0A380WC99</accession>
<evidence type="ECO:0000259" key="11">
    <source>
        <dbReference type="Pfam" id="PF00288"/>
    </source>
</evidence>
<dbReference type="HAMAP" id="MF_00061">
    <property type="entry name" value="IspE"/>
    <property type="match status" value="1"/>
</dbReference>
<evidence type="ECO:0000256" key="6">
    <source>
        <dbReference type="ARBA" id="ARBA00022777"/>
    </source>
</evidence>
<evidence type="ECO:0000256" key="7">
    <source>
        <dbReference type="ARBA" id="ARBA00022840"/>
    </source>
</evidence>
<dbReference type="InterPro" id="IPR013750">
    <property type="entry name" value="GHMP_kinase_C_dom"/>
</dbReference>
<evidence type="ECO:0000256" key="2">
    <source>
        <dbReference type="ARBA" id="ARBA00012052"/>
    </source>
</evidence>
<dbReference type="PIRSF" id="PIRSF010376">
    <property type="entry name" value="IspE"/>
    <property type="match status" value="1"/>
</dbReference>
<evidence type="ECO:0000256" key="4">
    <source>
        <dbReference type="ARBA" id="ARBA00022679"/>
    </source>
</evidence>
<dbReference type="GO" id="GO:0005524">
    <property type="term" value="F:ATP binding"/>
    <property type="evidence" value="ECO:0007669"/>
    <property type="project" value="UniProtKB-UniRule"/>
</dbReference>
<dbReference type="SUPFAM" id="SSF54211">
    <property type="entry name" value="Ribosomal protein S5 domain 2-like"/>
    <property type="match status" value="1"/>
</dbReference>
<dbReference type="InterPro" id="IPR014721">
    <property type="entry name" value="Ribsml_uS5_D2-typ_fold_subgr"/>
</dbReference>
<evidence type="ECO:0000256" key="3">
    <source>
        <dbReference type="ARBA" id="ARBA00017473"/>
    </source>
</evidence>
<feature type="binding site" evidence="10">
    <location>
        <begin position="95"/>
        <end position="105"/>
    </location>
    <ligand>
        <name>ATP</name>
        <dbReference type="ChEBI" id="CHEBI:30616"/>
    </ligand>
</feature>
<keyword evidence="7 10" id="KW-0067">ATP-binding</keyword>
<dbReference type="InterPro" id="IPR020568">
    <property type="entry name" value="Ribosomal_Su5_D2-typ_SF"/>
</dbReference>
<evidence type="ECO:0000313" key="14">
    <source>
        <dbReference type="Proteomes" id="UP000254343"/>
    </source>
</evidence>
<keyword evidence="5 10" id="KW-0547">Nucleotide-binding</keyword>
<dbReference type="InterPro" id="IPR036554">
    <property type="entry name" value="GHMP_kinase_C_sf"/>
</dbReference>
<feature type="active site" evidence="10">
    <location>
        <position position="137"/>
    </location>
</feature>
<dbReference type="Pfam" id="PF00288">
    <property type="entry name" value="GHMP_kinases_N"/>
    <property type="match status" value="1"/>
</dbReference>
<reference evidence="13 14" key="1">
    <citation type="submission" date="2018-06" db="EMBL/GenBank/DDBJ databases">
        <authorList>
            <consortium name="Pathogen Informatics"/>
            <person name="Doyle S."/>
        </authorList>
    </citation>
    <scope>NUCLEOTIDE SEQUENCE [LARGE SCALE GENOMIC DNA]</scope>
    <source>
        <strain evidence="13 14">NCTC12722</strain>
    </source>
</reference>
<sequence length="293" mass="30157">MASFTEIARAKVNLTLRVLGRRPDGYHDLDSIAAFADCADSLTLEPGDLGLTITGPGSAACGDTNDNLVLRAARLLAEQVPGLRLGHFTLDKHLPVAAGIGGGSADAAAALRLLAKANGIAFDDARLFEAGRLAGADVPVCIASHACVMGGVGENLTMLDLPPLSCVMVNPRVAVATKDVFSALGLRAGELRVGVDEILEAVTLPKAGASAGEWIIQLSGGVNDLEAPALRVQPVIGEVLAALRKTEGVQLARMSGSGATCFALYEDAAAADRAAQVIALTHPQWWVHAGTLD</sequence>
<feature type="domain" description="GHMP kinase N-terminal" evidence="11">
    <location>
        <begin position="67"/>
        <end position="143"/>
    </location>
</feature>
<dbReference type="OrthoDB" id="9809438at2"/>
<dbReference type="Proteomes" id="UP000254343">
    <property type="component" value="Unassembled WGS sequence"/>
</dbReference>
<name>A0A380WC99_AFIFE</name>
<comment type="catalytic activity">
    <reaction evidence="10">
        <text>4-CDP-2-C-methyl-D-erythritol + ATP = 4-CDP-2-C-methyl-D-erythritol 2-phosphate + ADP + H(+)</text>
        <dbReference type="Rhea" id="RHEA:18437"/>
        <dbReference type="ChEBI" id="CHEBI:15378"/>
        <dbReference type="ChEBI" id="CHEBI:30616"/>
        <dbReference type="ChEBI" id="CHEBI:57823"/>
        <dbReference type="ChEBI" id="CHEBI:57919"/>
        <dbReference type="ChEBI" id="CHEBI:456216"/>
        <dbReference type="EC" id="2.7.1.148"/>
    </reaction>
</comment>
<keyword evidence="8 10" id="KW-0414">Isoprene biosynthesis</keyword>
<dbReference type="EMBL" id="UIGB01000001">
    <property type="protein sequence ID" value="SUU85767.1"/>
    <property type="molecule type" value="Genomic_DNA"/>
</dbReference>
<dbReference type="SUPFAM" id="SSF55060">
    <property type="entry name" value="GHMP Kinase, C-terminal domain"/>
    <property type="match status" value="1"/>
</dbReference>
<dbReference type="Gene3D" id="3.30.70.890">
    <property type="entry name" value="GHMP kinase, C-terminal domain"/>
    <property type="match status" value="1"/>
</dbReference>
<evidence type="ECO:0000256" key="5">
    <source>
        <dbReference type="ARBA" id="ARBA00022741"/>
    </source>
</evidence>
<dbReference type="AlphaFoldDB" id="A0A380WC99"/>
<evidence type="ECO:0000256" key="8">
    <source>
        <dbReference type="ARBA" id="ARBA00023229"/>
    </source>
</evidence>
<dbReference type="InterPro" id="IPR004424">
    <property type="entry name" value="IspE"/>
</dbReference>
<comment type="pathway">
    <text evidence="10">Isoprenoid biosynthesis; isopentenyl diphosphate biosynthesis via DXP pathway; isopentenyl diphosphate from 1-deoxy-D-xylulose 5-phosphate: step 3/6.</text>
</comment>
<dbReference type="NCBIfam" id="NF011202">
    <property type="entry name" value="PRK14608.1"/>
    <property type="match status" value="1"/>
</dbReference>
<dbReference type="GO" id="GO:0016114">
    <property type="term" value="P:terpenoid biosynthetic process"/>
    <property type="evidence" value="ECO:0007669"/>
    <property type="project" value="UniProtKB-UniRule"/>
</dbReference>
<feature type="domain" description="GHMP kinase C-terminal" evidence="12">
    <location>
        <begin position="223"/>
        <end position="277"/>
    </location>
</feature>
<dbReference type="RefSeq" id="WP_002716593.1">
    <property type="nucleotide sequence ID" value="NZ_UFSI01000001.1"/>
</dbReference>
<keyword evidence="4 10" id="KW-0808">Transferase</keyword>
<protein>
    <recommendedName>
        <fullName evidence="3 10">4-diphosphocytidyl-2-C-methyl-D-erythritol kinase</fullName>
        <shortName evidence="10">CMK</shortName>
        <ecNumber evidence="2 10">2.7.1.148</ecNumber>
    </recommendedName>
    <alternativeName>
        <fullName evidence="9 10">4-(cytidine-5'-diphospho)-2-C-methyl-D-erythritol kinase</fullName>
    </alternativeName>
</protein>
<dbReference type="GO" id="GO:0050515">
    <property type="term" value="F:4-(cytidine 5'-diphospho)-2-C-methyl-D-erythritol kinase activity"/>
    <property type="evidence" value="ECO:0007669"/>
    <property type="project" value="UniProtKB-UniRule"/>
</dbReference>
<evidence type="ECO:0000256" key="10">
    <source>
        <dbReference type="HAMAP-Rule" id="MF_00061"/>
    </source>
</evidence>
<evidence type="ECO:0000313" key="13">
    <source>
        <dbReference type="EMBL" id="SUU85767.1"/>
    </source>
</evidence>
<evidence type="ECO:0000256" key="1">
    <source>
        <dbReference type="ARBA" id="ARBA00009684"/>
    </source>
</evidence>
<comment type="function">
    <text evidence="10">Catalyzes the phosphorylation of the position 2 hydroxy group of 4-diphosphocytidyl-2C-methyl-D-erythritol.</text>
</comment>
<comment type="similarity">
    <text evidence="1 10">Belongs to the GHMP kinase family. IspE subfamily.</text>
</comment>
<keyword evidence="6 10" id="KW-0418">Kinase</keyword>
<dbReference type="Gene3D" id="3.30.230.10">
    <property type="match status" value="1"/>
</dbReference>
<proteinExistence type="inferred from homology"/>
<dbReference type="UniPathway" id="UPA00056">
    <property type="reaction ID" value="UER00094"/>
</dbReference>
<dbReference type="PANTHER" id="PTHR43527:SF2">
    <property type="entry name" value="4-DIPHOSPHOCYTIDYL-2-C-METHYL-D-ERYTHRITOL KINASE, CHLOROPLASTIC"/>
    <property type="match status" value="1"/>
</dbReference>
<gene>
    <name evidence="10 13" type="primary">ispE</name>
    <name evidence="13" type="ORF">NCTC12722_02984</name>
</gene>
<dbReference type="GO" id="GO:0019288">
    <property type="term" value="P:isopentenyl diphosphate biosynthetic process, methylerythritol 4-phosphate pathway"/>
    <property type="evidence" value="ECO:0007669"/>
    <property type="project" value="UniProtKB-UniRule"/>
</dbReference>
<dbReference type="NCBIfam" id="TIGR00154">
    <property type="entry name" value="ispE"/>
    <property type="match status" value="1"/>
</dbReference>
<evidence type="ECO:0000256" key="9">
    <source>
        <dbReference type="ARBA" id="ARBA00032554"/>
    </source>
</evidence>
<dbReference type="InterPro" id="IPR006204">
    <property type="entry name" value="GHMP_kinase_N_dom"/>
</dbReference>
<organism evidence="13 14">
    <name type="scientific">Afipia felis</name>
    <name type="common">Cat scratch disease bacillus</name>
    <dbReference type="NCBI Taxonomy" id="1035"/>
    <lineage>
        <taxon>Bacteria</taxon>
        <taxon>Pseudomonadati</taxon>
        <taxon>Pseudomonadota</taxon>
        <taxon>Alphaproteobacteria</taxon>
        <taxon>Hyphomicrobiales</taxon>
        <taxon>Nitrobacteraceae</taxon>
        <taxon>Afipia</taxon>
    </lineage>
</organism>
<dbReference type="PANTHER" id="PTHR43527">
    <property type="entry name" value="4-DIPHOSPHOCYTIDYL-2-C-METHYL-D-ERYTHRITOL KINASE, CHLOROPLASTIC"/>
    <property type="match status" value="1"/>
</dbReference>
<dbReference type="Pfam" id="PF08544">
    <property type="entry name" value="GHMP_kinases_C"/>
    <property type="match status" value="1"/>
</dbReference>